<feature type="compositionally biased region" description="Basic and acidic residues" evidence="2">
    <location>
        <begin position="271"/>
        <end position="291"/>
    </location>
</feature>
<evidence type="ECO:0000256" key="2">
    <source>
        <dbReference type="SAM" id="MobiDB-lite"/>
    </source>
</evidence>
<comment type="caution">
    <text evidence="3">The sequence shown here is derived from an EMBL/GenBank/DDBJ whole genome shotgun (WGS) entry which is preliminary data.</text>
</comment>
<feature type="region of interest" description="Disordered" evidence="2">
    <location>
        <begin position="267"/>
        <end position="361"/>
    </location>
</feature>
<organism evidence="3 4">
    <name type="scientific">Papaver nudicaule</name>
    <name type="common">Iceland poppy</name>
    <dbReference type="NCBI Taxonomy" id="74823"/>
    <lineage>
        <taxon>Eukaryota</taxon>
        <taxon>Viridiplantae</taxon>
        <taxon>Streptophyta</taxon>
        <taxon>Embryophyta</taxon>
        <taxon>Tracheophyta</taxon>
        <taxon>Spermatophyta</taxon>
        <taxon>Magnoliopsida</taxon>
        <taxon>Ranunculales</taxon>
        <taxon>Papaveraceae</taxon>
        <taxon>Papaveroideae</taxon>
        <taxon>Papaver</taxon>
    </lineage>
</organism>
<feature type="compositionally biased region" description="Polar residues" evidence="2">
    <location>
        <begin position="324"/>
        <end position="351"/>
    </location>
</feature>
<reference evidence="3" key="1">
    <citation type="submission" date="2022-03" db="EMBL/GenBank/DDBJ databases">
        <title>A functionally conserved STORR gene fusion in Papaver species that diverged 16.8 million years ago.</title>
        <authorList>
            <person name="Catania T."/>
        </authorList>
    </citation>
    <scope>NUCLEOTIDE SEQUENCE</scope>
    <source>
        <strain evidence="3">S-191538</strain>
    </source>
</reference>
<proteinExistence type="predicted"/>
<name>A0AA41SM28_PAPNU</name>
<sequence>MELLRLSKFKLQLRALIAEVRELKESEQSTKEQHQISIQKHKKTEEEFSRKISELQKELASSQEIQRRLETQVQYLQDENVLLDNKQKELKATIDCLLQSRESFLSHYEDSTCEMRRAIEVRDKKLSVLTEKIQTHMSLFESIEKESISTKQVVDNVQRLVSEKEDVGIGWIEEETGPEKICLLEKKLRSNNEEIRRKDTDISELKEKKSLSMKEGIIQNLTAEKKALFFEARGLEIVLQKIQEAVIHMNAGDQKVYLSVVNAQEECPTMSEEKNDRSDDMVQESREDTPSRDTGQGAAENTGSPICQEPISAVKNPSQEKRNLNSSVSEGQCSPSVHHQQLESESSTTDEGTVDNPVQVR</sequence>
<keyword evidence="1" id="KW-0175">Coiled coil</keyword>
<protein>
    <submittedName>
        <fullName evidence="3">Uncharacterized protein</fullName>
    </submittedName>
</protein>
<dbReference type="Proteomes" id="UP001177140">
    <property type="component" value="Unassembled WGS sequence"/>
</dbReference>
<gene>
    <name evidence="3" type="ORF">MKW94_026675</name>
</gene>
<evidence type="ECO:0000256" key="1">
    <source>
        <dbReference type="SAM" id="Coils"/>
    </source>
</evidence>
<dbReference type="EMBL" id="JAJJMA010178299">
    <property type="protein sequence ID" value="MCL7037375.1"/>
    <property type="molecule type" value="Genomic_DNA"/>
</dbReference>
<feature type="coiled-coil region" evidence="1">
    <location>
        <begin position="6"/>
        <end position="72"/>
    </location>
</feature>
<dbReference type="AlphaFoldDB" id="A0AA41SM28"/>
<keyword evidence="4" id="KW-1185">Reference proteome</keyword>
<evidence type="ECO:0000313" key="3">
    <source>
        <dbReference type="EMBL" id="MCL7037375.1"/>
    </source>
</evidence>
<evidence type="ECO:0000313" key="4">
    <source>
        <dbReference type="Proteomes" id="UP001177140"/>
    </source>
</evidence>
<accession>A0AA41SM28</accession>